<dbReference type="HOGENOM" id="CLU_025908_1_2_0"/>
<name>G7V8B2_THELD</name>
<dbReference type="OrthoDB" id="9807195at2"/>
<gene>
    <name evidence="2" type="ordered locus">Tlie_0539</name>
</gene>
<dbReference type="InterPro" id="IPR043129">
    <property type="entry name" value="ATPase_NBD"/>
</dbReference>
<accession>G7V8B2</accession>
<keyword evidence="3" id="KW-1185">Reference proteome</keyword>
<evidence type="ECO:0000313" key="3">
    <source>
        <dbReference type="Proteomes" id="UP000005868"/>
    </source>
</evidence>
<protein>
    <submittedName>
        <fullName evidence="2">Ppx/GppA phosphatase</fullName>
    </submittedName>
</protein>
<dbReference type="SUPFAM" id="SSF53067">
    <property type="entry name" value="Actin-like ATPase domain"/>
    <property type="match status" value="2"/>
</dbReference>
<dbReference type="STRING" id="580340.Tlie_0539"/>
<feature type="domain" description="Ppx/GppA phosphatase N-terminal" evidence="1">
    <location>
        <begin position="51"/>
        <end position="279"/>
    </location>
</feature>
<dbReference type="Proteomes" id="UP000005868">
    <property type="component" value="Chromosome"/>
</dbReference>
<dbReference type="eggNOG" id="COG0248">
    <property type="taxonomic scope" value="Bacteria"/>
</dbReference>
<sequence>MDVNLGAVDLGSNSLRCLVVGYAKKRLTYRASGLWITRITEGIGSGSFVAEGRAVDRTMAAVREALKMLDAFGVEKSMTKVFATESLRAAGNGHSIKMMIEQLCALPVDILSPSEEAYLSRKGALLGLGGHDVVFDLGGGSLELSGEDFAHSFPLGAVRMTGLYGEDWKKIKDAVKIALAGAKIHGKKLAGVGGTSSNLAMMAKGLPNSEYHPSKIHGCKISLEYLALTRQRLKSLSVDERKNVLGLERGREDIIIAGISVIEALLESLNLKEYTHSETDLLWAQCAAMAESRGLEVEGIVL</sequence>
<dbReference type="Pfam" id="PF02541">
    <property type="entry name" value="Ppx-GppA"/>
    <property type="match status" value="1"/>
</dbReference>
<dbReference type="EMBL" id="CP003096">
    <property type="protein sequence ID" value="AER66274.1"/>
    <property type="molecule type" value="Genomic_DNA"/>
</dbReference>
<dbReference type="Gene3D" id="3.30.420.150">
    <property type="entry name" value="Exopolyphosphatase. Domain 2"/>
    <property type="match status" value="1"/>
</dbReference>
<dbReference type="PANTHER" id="PTHR30005:SF0">
    <property type="entry name" value="RETROGRADE REGULATION PROTEIN 2"/>
    <property type="match status" value="1"/>
</dbReference>
<proteinExistence type="predicted"/>
<evidence type="ECO:0000313" key="2">
    <source>
        <dbReference type="EMBL" id="AER66274.1"/>
    </source>
</evidence>
<dbReference type="CDD" id="cd24054">
    <property type="entry name" value="ASKHA_NBD_AaPPX-GppA_MtPPX2-like"/>
    <property type="match status" value="1"/>
</dbReference>
<dbReference type="InterPro" id="IPR003695">
    <property type="entry name" value="Ppx_GppA_N"/>
</dbReference>
<dbReference type="Gene3D" id="3.30.420.40">
    <property type="match status" value="1"/>
</dbReference>
<dbReference type="PANTHER" id="PTHR30005">
    <property type="entry name" value="EXOPOLYPHOSPHATASE"/>
    <property type="match status" value="1"/>
</dbReference>
<dbReference type="InterPro" id="IPR050273">
    <property type="entry name" value="GppA/Ppx_hydrolase"/>
</dbReference>
<evidence type="ECO:0000259" key="1">
    <source>
        <dbReference type="Pfam" id="PF02541"/>
    </source>
</evidence>
<organism evidence="2 3">
    <name type="scientific">Thermovirga lienii (strain ATCC BAA-1197 / DSM 17291 / Cas60314)</name>
    <dbReference type="NCBI Taxonomy" id="580340"/>
    <lineage>
        <taxon>Bacteria</taxon>
        <taxon>Thermotogati</taxon>
        <taxon>Synergistota</taxon>
        <taxon>Synergistia</taxon>
        <taxon>Synergistales</taxon>
        <taxon>Thermovirgaceae</taxon>
        <taxon>Thermovirga</taxon>
    </lineage>
</organism>
<reference evidence="2 3" key="2">
    <citation type="journal article" date="2012" name="Stand. Genomic Sci.">
        <title>Genome sequence of the moderately thermophilic, amino-acid-degrading and sulfur-reducing bacterium Thermovirga lienii type strain (Cas60314(T)).</title>
        <authorList>
            <person name="Goker M."/>
            <person name="Saunders E."/>
            <person name="Lapidus A."/>
            <person name="Nolan M."/>
            <person name="Lucas S."/>
            <person name="Hammon N."/>
            <person name="Deshpande S."/>
            <person name="Cheng J.F."/>
            <person name="Han C."/>
            <person name="Tapia R."/>
            <person name="Goodwin L.A."/>
            <person name="Pitluck S."/>
            <person name="Liolios K."/>
            <person name="Mavromatis K."/>
            <person name="Pagani I."/>
            <person name="Ivanova N."/>
            <person name="Mikhailova N."/>
            <person name="Pati A."/>
            <person name="Chen A."/>
            <person name="Palaniappan K."/>
            <person name="Land M."/>
            <person name="Chang Y.J."/>
            <person name="Jeffries C.D."/>
            <person name="Brambilla E.M."/>
            <person name="Rohde M."/>
            <person name="Spring S."/>
            <person name="Detter J.C."/>
            <person name="Woyke T."/>
            <person name="Bristow J."/>
            <person name="Eisen J.A."/>
            <person name="Markowitz V."/>
            <person name="Hugenholtz P."/>
            <person name="Kyrpides N.C."/>
            <person name="Klenk H.P."/>
        </authorList>
    </citation>
    <scope>NUCLEOTIDE SEQUENCE [LARGE SCALE GENOMIC DNA]</scope>
    <source>
        <strain evidence="3">ATCC BAA-1197 / DSM 17291 / Cas60314</strain>
    </source>
</reference>
<dbReference type="AlphaFoldDB" id="G7V8B2"/>
<reference evidence="3" key="1">
    <citation type="submission" date="2011-10" db="EMBL/GenBank/DDBJ databases">
        <title>The complete genome of chromosome of Thermovirga lienii DSM 17291.</title>
        <authorList>
            <consortium name="US DOE Joint Genome Institute (JGI-PGF)"/>
            <person name="Lucas S."/>
            <person name="Copeland A."/>
            <person name="Lapidus A."/>
            <person name="Glavina del Rio T."/>
            <person name="Dalin E."/>
            <person name="Tice H."/>
            <person name="Bruce D."/>
            <person name="Goodwin L."/>
            <person name="Pitluck S."/>
            <person name="Peters L."/>
            <person name="Mikhailova N."/>
            <person name="Saunders E."/>
            <person name="Kyrpides N."/>
            <person name="Mavromatis K."/>
            <person name="Ivanova N."/>
            <person name="Last F.I."/>
            <person name="Brettin T."/>
            <person name="Detter J.C."/>
            <person name="Han C."/>
            <person name="Larimer F."/>
            <person name="Land M."/>
            <person name="Hauser L."/>
            <person name="Markowitz V."/>
            <person name="Cheng J.-F."/>
            <person name="Hugenholtz P."/>
            <person name="Woyke T."/>
            <person name="Wu D."/>
            <person name="Spring S."/>
            <person name="Schroeder M."/>
            <person name="Brambilla E.-M."/>
            <person name="Klenk H.-P."/>
            <person name="Eisen J.A."/>
        </authorList>
    </citation>
    <scope>NUCLEOTIDE SEQUENCE [LARGE SCALE GENOMIC DNA]</scope>
    <source>
        <strain evidence="3">ATCC BAA-1197 / DSM 17291 / Cas60314</strain>
    </source>
</reference>
<dbReference type="KEGG" id="tli:Tlie_0539"/>